<accession>A0A7W5DPP9</accession>
<comment type="similarity">
    <text evidence="1">Belongs to the peptidase C25 family.</text>
</comment>
<dbReference type="CDD" id="cd00063">
    <property type="entry name" value="FN3"/>
    <property type="match status" value="1"/>
</dbReference>
<gene>
    <name evidence="5" type="ORF">FHX64_000970</name>
</gene>
<comment type="caution">
    <text evidence="5">The sequence shown here is derived from an EMBL/GenBank/DDBJ whole genome shotgun (WGS) entry which is preliminary data.</text>
</comment>
<evidence type="ECO:0000313" key="5">
    <source>
        <dbReference type="EMBL" id="MBB3186807.1"/>
    </source>
</evidence>
<dbReference type="Gene3D" id="2.60.40.10">
    <property type="entry name" value="Immunoglobulins"/>
    <property type="match status" value="1"/>
</dbReference>
<dbReference type="GO" id="GO:0006508">
    <property type="term" value="P:proteolysis"/>
    <property type="evidence" value="ECO:0007669"/>
    <property type="project" value="UniProtKB-KW"/>
</dbReference>
<dbReference type="SMART" id="SM00060">
    <property type="entry name" value="FN3"/>
    <property type="match status" value="1"/>
</dbReference>
<dbReference type="InterPro" id="IPR013783">
    <property type="entry name" value="Ig-like_fold"/>
</dbReference>
<dbReference type="InterPro" id="IPR036116">
    <property type="entry name" value="FN3_sf"/>
</dbReference>
<evidence type="ECO:0000256" key="2">
    <source>
        <dbReference type="ARBA" id="ARBA00022670"/>
    </source>
</evidence>
<dbReference type="GO" id="GO:0008234">
    <property type="term" value="F:cysteine-type peptidase activity"/>
    <property type="evidence" value="ECO:0007669"/>
    <property type="project" value="UniProtKB-KW"/>
</dbReference>
<keyword evidence="3" id="KW-0788">Thiol protease</keyword>
<keyword evidence="2" id="KW-0645">Protease</keyword>
<evidence type="ECO:0000256" key="1">
    <source>
        <dbReference type="ARBA" id="ARBA00006067"/>
    </source>
</evidence>
<evidence type="ECO:0000259" key="4">
    <source>
        <dbReference type="PROSITE" id="PS50853"/>
    </source>
</evidence>
<dbReference type="SUPFAM" id="SSF49265">
    <property type="entry name" value="Fibronectin type III"/>
    <property type="match status" value="1"/>
</dbReference>
<protein>
    <recommendedName>
        <fullName evidence="4">Fibronectin type-III domain-containing protein</fullName>
    </recommendedName>
</protein>
<evidence type="ECO:0000256" key="3">
    <source>
        <dbReference type="ARBA" id="ARBA00022807"/>
    </source>
</evidence>
<name>A0A7W5DPP9_9PORP</name>
<dbReference type="Proteomes" id="UP000544222">
    <property type="component" value="Unassembled WGS sequence"/>
</dbReference>
<organism evidence="5 6">
    <name type="scientific">Microbacter margulisiae</name>
    <dbReference type="NCBI Taxonomy" id="1350067"/>
    <lineage>
        <taxon>Bacteria</taxon>
        <taxon>Pseudomonadati</taxon>
        <taxon>Bacteroidota</taxon>
        <taxon>Bacteroidia</taxon>
        <taxon>Bacteroidales</taxon>
        <taxon>Porphyromonadaceae</taxon>
        <taxon>Microbacter</taxon>
    </lineage>
</organism>
<sequence>MIGYKVLIDFSSSKYTDASFPIFVKQVLDHMTGNPRYPTPDPTLEVVKTAYDNYVDAMGKVKDGTREDTIYKNDMKDILKGTMRSLGTYVQRASNGDEAAIISSGFDVSKKPVPAGPLPAPTGLTVEAGNTRGALDVRWNVVKSARSYDVEYTEFPYTGTTVWGHAVVSQSRVQLDSLTQGRQYAIRVTAIGSDPTRTTSSDVLSYVM</sequence>
<reference evidence="5 6" key="1">
    <citation type="submission" date="2020-08" db="EMBL/GenBank/DDBJ databases">
        <title>Genomic Encyclopedia of Type Strains, Phase IV (KMG-IV): sequencing the most valuable type-strain genomes for metagenomic binning, comparative biology and taxonomic classification.</title>
        <authorList>
            <person name="Goeker M."/>
        </authorList>
    </citation>
    <scope>NUCLEOTIDE SEQUENCE [LARGE SCALE GENOMIC DNA]</scope>
    <source>
        <strain evidence="5 6">DSM 27471</strain>
    </source>
</reference>
<evidence type="ECO:0000313" key="6">
    <source>
        <dbReference type="Proteomes" id="UP000544222"/>
    </source>
</evidence>
<dbReference type="EMBL" id="JACHYB010000001">
    <property type="protein sequence ID" value="MBB3186807.1"/>
    <property type="molecule type" value="Genomic_DNA"/>
</dbReference>
<dbReference type="InterPro" id="IPR003961">
    <property type="entry name" value="FN3_dom"/>
</dbReference>
<feature type="domain" description="Fibronectin type-III" evidence="4">
    <location>
        <begin position="120"/>
        <end position="208"/>
    </location>
</feature>
<dbReference type="RefSeq" id="WP_183412647.1">
    <property type="nucleotide sequence ID" value="NZ_JACHYB010000001.1"/>
</dbReference>
<keyword evidence="6" id="KW-1185">Reference proteome</keyword>
<dbReference type="PROSITE" id="PS50853">
    <property type="entry name" value="FN3"/>
    <property type="match status" value="1"/>
</dbReference>
<proteinExistence type="inferred from homology"/>
<dbReference type="AlphaFoldDB" id="A0A7W5DPP9"/>
<keyword evidence="3" id="KW-0378">Hydrolase</keyword>
<dbReference type="Pfam" id="PF00041">
    <property type="entry name" value="fn3"/>
    <property type="match status" value="1"/>
</dbReference>